<evidence type="ECO:0000313" key="4">
    <source>
        <dbReference type="Proteomes" id="UP000073492"/>
    </source>
</evidence>
<accession>A0A139I580</accession>
<dbReference type="SUPFAM" id="SSF57850">
    <property type="entry name" value="RING/U-box"/>
    <property type="match status" value="1"/>
</dbReference>
<evidence type="ECO:0000256" key="1">
    <source>
        <dbReference type="PROSITE-ProRule" id="PRU00175"/>
    </source>
</evidence>
<comment type="caution">
    <text evidence="3">The sequence shown here is derived from an EMBL/GenBank/DDBJ whole genome shotgun (WGS) entry which is preliminary data.</text>
</comment>
<dbReference type="InterPro" id="IPR013083">
    <property type="entry name" value="Znf_RING/FYVE/PHD"/>
</dbReference>
<keyword evidence="1" id="KW-0862">Zinc</keyword>
<gene>
    <name evidence="3" type="ORF">AC579_9289</name>
</gene>
<organism evidence="3 4">
    <name type="scientific">Pseudocercospora musae</name>
    <dbReference type="NCBI Taxonomy" id="113226"/>
    <lineage>
        <taxon>Eukaryota</taxon>
        <taxon>Fungi</taxon>
        <taxon>Dikarya</taxon>
        <taxon>Ascomycota</taxon>
        <taxon>Pezizomycotina</taxon>
        <taxon>Dothideomycetes</taxon>
        <taxon>Dothideomycetidae</taxon>
        <taxon>Mycosphaerellales</taxon>
        <taxon>Mycosphaerellaceae</taxon>
        <taxon>Pseudocercospora</taxon>
    </lineage>
</organism>
<dbReference type="InterPro" id="IPR001841">
    <property type="entry name" value="Znf_RING"/>
</dbReference>
<keyword evidence="1" id="KW-0863">Zinc-finger</keyword>
<dbReference type="SMART" id="SM00184">
    <property type="entry name" value="RING"/>
    <property type="match status" value="1"/>
</dbReference>
<dbReference type="Proteomes" id="UP000073492">
    <property type="component" value="Unassembled WGS sequence"/>
</dbReference>
<evidence type="ECO:0000259" key="2">
    <source>
        <dbReference type="PROSITE" id="PS50089"/>
    </source>
</evidence>
<feature type="domain" description="RING-type" evidence="2">
    <location>
        <begin position="181"/>
        <end position="222"/>
    </location>
</feature>
<dbReference type="PROSITE" id="PS50089">
    <property type="entry name" value="ZF_RING_2"/>
    <property type="match status" value="1"/>
</dbReference>
<dbReference type="Pfam" id="PF13639">
    <property type="entry name" value="zf-RING_2"/>
    <property type="match status" value="1"/>
</dbReference>
<sequence>MPPLSIYPTTRMDKISSSSWEPLRATRPAHRPQSISTCIQLTNFEFAPTTTATTLPQSKCKAMQPGALLLLQSPTGSYLVQISTTSPLTGHVLRPYDWESLIQFGTYSKDTWDRCFLSESALDTLLTQESDATIEPSPFHLASIGMPQRRYYVNHPKASPTAILRYEVYKKLQQLDLQETCAICRLPYQNIDILKGLDCGHVFHDSCMNEVMKVWKGACPYCGYT</sequence>
<dbReference type="CDD" id="cd16448">
    <property type="entry name" value="RING-H2"/>
    <property type="match status" value="1"/>
</dbReference>
<reference evidence="3 4" key="1">
    <citation type="submission" date="2015-07" db="EMBL/GenBank/DDBJ databases">
        <title>Comparative genomics of the Sigatoka disease complex on banana suggests a link between parallel evolutionary changes in Pseudocercospora fijiensis and Pseudocercospora eumusae and increased virulence on the banana host.</title>
        <authorList>
            <person name="Chang T.-C."/>
            <person name="Salvucci A."/>
            <person name="Crous P.W."/>
            <person name="Stergiopoulos I."/>
        </authorList>
    </citation>
    <scope>NUCLEOTIDE SEQUENCE [LARGE SCALE GENOMIC DNA]</scope>
    <source>
        <strain evidence="3 4">CBS 116634</strain>
    </source>
</reference>
<dbReference type="EMBL" id="LFZO01000303">
    <property type="protein sequence ID" value="KXT09838.1"/>
    <property type="molecule type" value="Genomic_DNA"/>
</dbReference>
<dbReference type="AlphaFoldDB" id="A0A139I580"/>
<keyword evidence="4" id="KW-1185">Reference proteome</keyword>
<proteinExistence type="predicted"/>
<dbReference type="Gene3D" id="3.30.40.10">
    <property type="entry name" value="Zinc/RING finger domain, C3HC4 (zinc finger)"/>
    <property type="match status" value="1"/>
</dbReference>
<name>A0A139I580_9PEZI</name>
<keyword evidence="1" id="KW-0479">Metal-binding</keyword>
<protein>
    <recommendedName>
        <fullName evidence="2">RING-type domain-containing protein</fullName>
    </recommendedName>
</protein>
<dbReference type="GO" id="GO:0008270">
    <property type="term" value="F:zinc ion binding"/>
    <property type="evidence" value="ECO:0007669"/>
    <property type="project" value="UniProtKB-KW"/>
</dbReference>
<dbReference type="OrthoDB" id="3649143at2759"/>
<evidence type="ECO:0000313" key="3">
    <source>
        <dbReference type="EMBL" id="KXT09838.1"/>
    </source>
</evidence>